<proteinExistence type="predicted"/>
<dbReference type="OrthoDB" id="646178at2759"/>
<keyword evidence="2" id="KW-0611">Plant defense</keyword>
<feature type="domain" description="Disease resistance R13L4/SHOC-2-like LRR" evidence="4">
    <location>
        <begin position="309"/>
        <end position="522"/>
    </location>
</feature>
<reference evidence="5" key="1">
    <citation type="journal article" date="2023" name="Plant J.">
        <title>The genome of the king protea, Protea cynaroides.</title>
        <authorList>
            <person name="Chang J."/>
            <person name="Duong T.A."/>
            <person name="Schoeman C."/>
            <person name="Ma X."/>
            <person name="Roodt D."/>
            <person name="Barker N."/>
            <person name="Li Z."/>
            <person name="Van de Peer Y."/>
            <person name="Mizrachi E."/>
        </authorList>
    </citation>
    <scope>NUCLEOTIDE SEQUENCE</scope>
    <source>
        <tissue evidence="5">Young leaves</tissue>
    </source>
</reference>
<comment type="caution">
    <text evidence="5">The sequence shown here is derived from an EMBL/GenBank/DDBJ whole genome shotgun (WGS) entry which is preliminary data.</text>
</comment>
<keyword evidence="1" id="KW-0677">Repeat</keyword>
<dbReference type="PANTHER" id="PTHR23155:SF1228">
    <property type="entry name" value="NB-ARC DOMAIN CONTAINING PROTEIN, EXPRESSED"/>
    <property type="match status" value="1"/>
</dbReference>
<dbReference type="Pfam" id="PF23559">
    <property type="entry name" value="WHD_DRP"/>
    <property type="match status" value="1"/>
</dbReference>
<dbReference type="InterPro" id="IPR036388">
    <property type="entry name" value="WH-like_DNA-bd_sf"/>
</dbReference>
<evidence type="ECO:0000259" key="3">
    <source>
        <dbReference type="Pfam" id="PF23559"/>
    </source>
</evidence>
<dbReference type="SUPFAM" id="SSF52058">
    <property type="entry name" value="L domain-like"/>
    <property type="match status" value="1"/>
</dbReference>
<feature type="domain" description="Disease resistance protein winged helix" evidence="3">
    <location>
        <begin position="48"/>
        <end position="119"/>
    </location>
</feature>
<dbReference type="EMBL" id="JAMYWD010000004">
    <property type="protein sequence ID" value="KAJ4973637.1"/>
    <property type="molecule type" value="Genomic_DNA"/>
</dbReference>
<dbReference type="AlphaFoldDB" id="A0A9Q0KN80"/>
<dbReference type="Proteomes" id="UP001141806">
    <property type="component" value="Unassembled WGS sequence"/>
</dbReference>
<gene>
    <name evidence="5" type="ORF">NE237_006811</name>
</gene>
<dbReference type="Gene3D" id="1.10.10.10">
    <property type="entry name" value="Winged helix-like DNA-binding domain superfamily/Winged helix DNA-binding domain"/>
    <property type="match status" value="1"/>
</dbReference>
<dbReference type="InterPro" id="IPR032675">
    <property type="entry name" value="LRR_dom_sf"/>
</dbReference>
<dbReference type="FunFam" id="1.10.10.10:FF:000322">
    <property type="entry name" value="Probable disease resistance protein At1g63360"/>
    <property type="match status" value="1"/>
</dbReference>
<evidence type="ECO:0000256" key="1">
    <source>
        <dbReference type="ARBA" id="ARBA00022737"/>
    </source>
</evidence>
<evidence type="ECO:0000313" key="6">
    <source>
        <dbReference type="Proteomes" id="UP001141806"/>
    </source>
</evidence>
<name>A0A9Q0KN80_9MAGN</name>
<dbReference type="Pfam" id="PF23598">
    <property type="entry name" value="LRR_14"/>
    <property type="match status" value="2"/>
</dbReference>
<feature type="domain" description="Disease resistance R13L4/SHOC-2-like LRR" evidence="4">
    <location>
        <begin position="190"/>
        <end position="273"/>
    </location>
</feature>
<evidence type="ECO:0000313" key="5">
    <source>
        <dbReference type="EMBL" id="KAJ4973637.1"/>
    </source>
</evidence>
<dbReference type="InterPro" id="IPR044974">
    <property type="entry name" value="Disease_R_plants"/>
</dbReference>
<dbReference type="InterPro" id="IPR058922">
    <property type="entry name" value="WHD_DRP"/>
</dbReference>
<evidence type="ECO:0000256" key="2">
    <source>
        <dbReference type="ARBA" id="ARBA00022821"/>
    </source>
</evidence>
<dbReference type="Gene3D" id="3.80.10.10">
    <property type="entry name" value="Ribonuclease Inhibitor"/>
    <property type="match status" value="2"/>
</dbReference>
<dbReference type="GO" id="GO:0098542">
    <property type="term" value="P:defense response to other organism"/>
    <property type="evidence" value="ECO:0007669"/>
    <property type="project" value="TreeGrafter"/>
</dbReference>
<dbReference type="PANTHER" id="PTHR23155">
    <property type="entry name" value="DISEASE RESISTANCE PROTEIN RP"/>
    <property type="match status" value="1"/>
</dbReference>
<dbReference type="InterPro" id="IPR055414">
    <property type="entry name" value="LRR_R13L4/SHOC2-like"/>
</dbReference>
<evidence type="ECO:0000259" key="4">
    <source>
        <dbReference type="Pfam" id="PF23598"/>
    </source>
</evidence>
<organism evidence="5 6">
    <name type="scientific">Protea cynaroides</name>
    <dbReference type="NCBI Taxonomy" id="273540"/>
    <lineage>
        <taxon>Eukaryota</taxon>
        <taxon>Viridiplantae</taxon>
        <taxon>Streptophyta</taxon>
        <taxon>Embryophyta</taxon>
        <taxon>Tracheophyta</taxon>
        <taxon>Spermatophyta</taxon>
        <taxon>Magnoliopsida</taxon>
        <taxon>Proteales</taxon>
        <taxon>Proteaceae</taxon>
        <taxon>Protea</taxon>
    </lineage>
</organism>
<sequence length="551" mass="63588">MTIDVWTKVLESVSWQLLEGSTDCHEVLVLSYDNLPNFLKPCFLYLGLFPEDWQTNCETLIQLWIAEGFVQKRGQESMEDVAEDYLEELSQRNMIQVEKRRSNGSAETCHIHDLLREFAISKGRQDKFLDILGNNDSETRRTMSRRVAVHSTKEKEKRTEVLNSSSLNCPRSMLCFDNLSNVRSLEDKSLYKSFRLLRVLSLGGEDLKLQSLPDEIGELVLLKYLKLSGHLIKRLPSSICNLQNLQTLDISQTIIYSIPGPVFELEELRHFYGNLWPPPDNSANGFSCSLVQRKIIDYYYHSGIGGAPPPRIGRLRNLRTLSCRGDNWICYDDFSQLINLRKLEIVKVKLDRFGAALSKSILKFKYLRELYIHWIEGKLQFQDSLSQHVHLYKVKLYGEVEKLPTDPDAFPPNLTELDLSNTALKQDESDRVIQTLAPLKNLKFLRLCSAFVGKQMVFPAKGFLSLISLQVHCLEELEEWKVEEGSLPNLKFLSLFDLGSLKELPGGLRQVTALQELRITYFPQKFKTRVARDEGDDWDKIKHIPEIRIVW</sequence>
<protein>
    <submittedName>
        <fullName evidence="5">Uncharacterized protein</fullName>
    </submittedName>
</protein>
<keyword evidence="6" id="KW-1185">Reference proteome</keyword>
<accession>A0A9Q0KN80</accession>